<name>A0A412G542_9FIRM</name>
<evidence type="ECO:0000313" key="10">
    <source>
        <dbReference type="EMBL" id="RGR75925.1"/>
    </source>
</evidence>
<dbReference type="EMBL" id="QRUP01000003">
    <property type="protein sequence ID" value="RGR75925.1"/>
    <property type="molecule type" value="Genomic_DNA"/>
</dbReference>
<evidence type="ECO:0000256" key="5">
    <source>
        <dbReference type="ARBA" id="ARBA00022741"/>
    </source>
</evidence>
<keyword evidence="7" id="KW-1278">Translocase</keyword>
<comment type="caution">
    <text evidence="10">The sequence shown here is derived from an EMBL/GenBank/DDBJ whole genome shotgun (WGS) entry which is preliminary data.</text>
</comment>
<dbReference type="InterPro" id="IPR017871">
    <property type="entry name" value="ABC_transporter-like_CS"/>
</dbReference>
<dbReference type="PANTHER" id="PTHR43790">
    <property type="entry name" value="CARBOHYDRATE TRANSPORT ATP-BINDING PROTEIN MG119-RELATED"/>
    <property type="match status" value="1"/>
</dbReference>
<dbReference type="GO" id="GO:0016887">
    <property type="term" value="F:ATP hydrolysis activity"/>
    <property type="evidence" value="ECO:0007669"/>
    <property type="project" value="InterPro"/>
</dbReference>
<dbReference type="FunFam" id="3.40.50.300:FF:000127">
    <property type="entry name" value="Ribose import ATP-binding protein RbsA"/>
    <property type="match status" value="1"/>
</dbReference>
<dbReference type="InterPro" id="IPR003439">
    <property type="entry name" value="ABC_transporter-like_ATP-bd"/>
</dbReference>
<accession>A0A412G542</accession>
<dbReference type="InterPro" id="IPR003593">
    <property type="entry name" value="AAA+_ATPase"/>
</dbReference>
<dbReference type="AlphaFoldDB" id="A0A412G542"/>
<keyword evidence="11" id="KW-1185">Reference proteome</keyword>
<dbReference type="Proteomes" id="UP000284178">
    <property type="component" value="Unassembled WGS sequence"/>
</dbReference>
<evidence type="ECO:0000256" key="2">
    <source>
        <dbReference type="ARBA" id="ARBA00022448"/>
    </source>
</evidence>
<dbReference type="GO" id="GO:0005886">
    <property type="term" value="C:plasma membrane"/>
    <property type="evidence" value="ECO:0007669"/>
    <property type="project" value="UniProtKB-SubCell"/>
</dbReference>
<evidence type="ECO:0000259" key="9">
    <source>
        <dbReference type="PROSITE" id="PS50893"/>
    </source>
</evidence>
<dbReference type="CDD" id="cd03215">
    <property type="entry name" value="ABC_Carb_Monos_II"/>
    <property type="match status" value="1"/>
</dbReference>
<dbReference type="GeneID" id="83014584"/>
<evidence type="ECO:0000256" key="4">
    <source>
        <dbReference type="ARBA" id="ARBA00022737"/>
    </source>
</evidence>
<organism evidence="10 11">
    <name type="scientific">Holdemania filiformis</name>
    <dbReference type="NCBI Taxonomy" id="61171"/>
    <lineage>
        <taxon>Bacteria</taxon>
        <taxon>Bacillati</taxon>
        <taxon>Bacillota</taxon>
        <taxon>Erysipelotrichia</taxon>
        <taxon>Erysipelotrichales</taxon>
        <taxon>Erysipelotrichaceae</taxon>
        <taxon>Holdemania</taxon>
    </lineage>
</organism>
<feature type="domain" description="ABC transporter" evidence="9">
    <location>
        <begin position="4"/>
        <end position="239"/>
    </location>
</feature>
<sequence length="507" mass="56377">MNSVEMIDIVKQYPLVRAVDHVSFSLGQGEIHSLLGENGAGKSTLMKILYGMTLPDEGEIRVNGEPVKIKSPKDAIRLGIGMVHQHFMLSPVMSVTENIIVNHEPRKGWLIDEKKAEQEIQALIDRFHFNINAKAKVQELSVGEQQRVEILKAIYRGANILILDEPTAVLTPQEVEELFVIMRNLKKDNKSIIIITHKLKETLAIADRISVLRDGKMVESGLPLDNVTTSDLAKMMVGRDVELNVRRENTNMGEEFFRIQDLKLSERGVQVLKGISLSIRKGEILGVAGIEGNGQTELIEVLTGLRKADSGTMTMGTEAIHGDAHAFLKHKIGHIPEDRLSRGLVAEMSIEDNLILGYHDEPQFLKQGLLQKKNIQSYAEEAVGEYMIKTPNAREFVSSLSGGNQQKVVIARVFKQNPDVLIVAQPTRGVDVGAMEYIHHQLLRLRDEGKAILLISADLDEVRSLSDRIAVIYDGRIVSVQQAEDTDELSLGLLMTGGKEEHHEQAV</sequence>
<keyword evidence="5" id="KW-0547">Nucleotide-binding</keyword>
<dbReference type="RefSeq" id="WP_117894022.1">
    <property type="nucleotide sequence ID" value="NZ_CABJCV010000003.1"/>
</dbReference>
<evidence type="ECO:0000256" key="6">
    <source>
        <dbReference type="ARBA" id="ARBA00022840"/>
    </source>
</evidence>
<proteinExistence type="predicted"/>
<evidence type="ECO:0000313" key="11">
    <source>
        <dbReference type="Proteomes" id="UP000284178"/>
    </source>
</evidence>
<dbReference type="PROSITE" id="PS00211">
    <property type="entry name" value="ABC_TRANSPORTER_1"/>
    <property type="match status" value="2"/>
</dbReference>
<dbReference type="CDD" id="cd03216">
    <property type="entry name" value="ABC_Carb_Monos_I"/>
    <property type="match status" value="1"/>
</dbReference>
<dbReference type="SMART" id="SM00382">
    <property type="entry name" value="AAA"/>
    <property type="match status" value="2"/>
</dbReference>
<dbReference type="InterPro" id="IPR027417">
    <property type="entry name" value="P-loop_NTPase"/>
</dbReference>
<dbReference type="InterPro" id="IPR050107">
    <property type="entry name" value="ABC_carbohydrate_import_ATPase"/>
</dbReference>
<dbReference type="PANTHER" id="PTHR43790:SF4">
    <property type="entry name" value="GUANOSINE IMPORT ATP-BINDING PROTEIN NUPO"/>
    <property type="match status" value="1"/>
</dbReference>
<feature type="domain" description="ABC transporter" evidence="9">
    <location>
        <begin position="257"/>
        <end position="499"/>
    </location>
</feature>
<keyword evidence="2" id="KW-0813">Transport</keyword>
<dbReference type="GO" id="GO:0005524">
    <property type="term" value="F:ATP binding"/>
    <property type="evidence" value="ECO:0007669"/>
    <property type="project" value="UniProtKB-KW"/>
</dbReference>
<dbReference type="SUPFAM" id="SSF52540">
    <property type="entry name" value="P-loop containing nucleoside triphosphate hydrolases"/>
    <property type="match status" value="2"/>
</dbReference>
<evidence type="ECO:0000256" key="8">
    <source>
        <dbReference type="ARBA" id="ARBA00023136"/>
    </source>
</evidence>
<keyword evidence="4" id="KW-0677">Repeat</keyword>
<keyword evidence="6 10" id="KW-0067">ATP-binding</keyword>
<gene>
    <name evidence="10" type="ORF">DWY25_04080</name>
</gene>
<dbReference type="Pfam" id="PF00005">
    <property type="entry name" value="ABC_tran"/>
    <property type="match status" value="2"/>
</dbReference>
<keyword evidence="8" id="KW-0472">Membrane</keyword>
<reference evidence="10 11" key="1">
    <citation type="submission" date="2018-08" db="EMBL/GenBank/DDBJ databases">
        <title>A genome reference for cultivated species of the human gut microbiota.</title>
        <authorList>
            <person name="Zou Y."/>
            <person name="Xue W."/>
            <person name="Luo G."/>
        </authorList>
    </citation>
    <scope>NUCLEOTIDE SEQUENCE [LARGE SCALE GENOMIC DNA]</scope>
    <source>
        <strain evidence="10 11">AF24-29</strain>
    </source>
</reference>
<keyword evidence="3" id="KW-1003">Cell membrane</keyword>
<evidence type="ECO:0000256" key="3">
    <source>
        <dbReference type="ARBA" id="ARBA00022475"/>
    </source>
</evidence>
<evidence type="ECO:0000256" key="7">
    <source>
        <dbReference type="ARBA" id="ARBA00022967"/>
    </source>
</evidence>
<protein>
    <submittedName>
        <fullName evidence="10">ABC transporter ATP-binding protein</fullName>
    </submittedName>
</protein>
<dbReference type="Gene3D" id="3.40.50.300">
    <property type="entry name" value="P-loop containing nucleotide triphosphate hydrolases"/>
    <property type="match status" value="2"/>
</dbReference>
<comment type="subcellular location">
    <subcellularLocation>
        <location evidence="1">Cell membrane</location>
        <topology evidence="1">Peripheral membrane protein</topology>
    </subcellularLocation>
</comment>
<evidence type="ECO:0000256" key="1">
    <source>
        <dbReference type="ARBA" id="ARBA00004202"/>
    </source>
</evidence>
<dbReference type="PROSITE" id="PS50893">
    <property type="entry name" value="ABC_TRANSPORTER_2"/>
    <property type="match status" value="2"/>
</dbReference>